<keyword evidence="2" id="KW-1185">Reference proteome</keyword>
<dbReference type="EMBL" id="JYDQ01003256">
    <property type="protein sequence ID" value="KRY02978.1"/>
    <property type="molecule type" value="Genomic_DNA"/>
</dbReference>
<organism evidence="1 2">
    <name type="scientific">Trichinella patagoniensis</name>
    <dbReference type="NCBI Taxonomy" id="990121"/>
    <lineage>
        <taxon>Eukaryota</taxon>
        <taxon>Metazoa</taxon>
        <taxon>Ecdysozoa</taxon>
        <taxon>Nematoda</taxon>
        <taxon>Enoplea</taxon>
        <taxon>Dorylaimia</taxon>
        <taxon>Trichinellida</taxon>
        <taxon>Trichinellidae</taxon>
        <taxon>Trichinella</taxon>
    </lineage>
</organism>
<reference evidence="1 2" key="1">
    <citation type="submission" date="2015-01" db="EMBL/GenBank/DDBJ databases">
        <title>Evolution of Trichinella species and genotypes.</title>
        <authorList>
            <person name="Korhonen P.K."/>
            <person name="Edoardo P."/>
            <person name="Giuseppe L.R."/>
            <person name="Gasser R.B."/>
        </authorList>
    </citation>
    <scope>NUCLEOTIDE SEQUENCE [LARGE SCALE GENOMIC DNA]</scope>
    <source>
        <strain evidence="1">ISS2496</strain>
    </source>
</reference>
<protein>
    <submittedName>
        <fullName evidence="1">Uncharacterized protein</fullName>
    </submittedName>
</protein>
<name>A0A0V0YRV0_9BILA</name>
<dbReference type="Proteomes" id="UP000054783">
    <property type="component" value="Unassembled WGS sequence"/>
</dbReference>
<evidence type="ECO:0000313" key="2">
    <source>
        <dbReference type="Proteomes" id="UP000054783"/>
    </source>
</evidence>
<evidence type="ECO:0000313" key="1">
    <source>
        <dbReference type="EMBL" id="KRY02978.1"/>
    </source>
</evidence>
<accession>A0A0V0YRV0</accession>
<gene>
    <name evidence="1" type="ORF">T12_15979</name>
</gene>
<proteinExistence type="predicted"/>
<comment type="caution">
    <text evidence="1">The sequence shown here is derived from an EMBL/GenBank/DDBJ whole genome shotgun (WGS) entry which is preliminary data.</text>
</comment>
<sequence>MYHHQTVILAQNSTTFLQLSAKESSSLQRRIAETQFHASCKLLPLGRWFQLLSLISD</sequence>
<dbReference type="AlphaFoldDB" id="A0A0V0YRV0"/>